<gene>
    <name evidence="10" type="ORF">J2S14_000336</name>
</gene>
<name>A0ABU0CZF9_9BACI</name>
<comment type="catalytic activity">
    <reaction evidence="6">
        <text>Preferential cleavage: (Ac)2-L-Lys-D-Ala-|-D-Ala. Also transpeptidation of peptidyl-alanyl moieties that are N-acyl substituents of D-alanine.</text>
        <dbReference type="EC" id="3.4.16.4"/>
    </reaction>
</comment>
<dbReference type="Proteomes" id="UP001232343">
    <property type="component" value="Unassembled WGS sequence"/>
</dbReference>
<evidence type="ECO:0000256" key="5">
    <source>
        <dbReference type="ARBA" id="ARBA00023136"/>
    </source>
</evidence>
<evidence type="ECO:0000259" key="9">
    <source>
        <dbReference type="PROSITE" id="PS51178"/>
    </source>
</evidence>
<feature type="transmembrane region" description="Helical" evidence="8">
    <location>
        <begin position="12"/>
        <end position="32"/>
    </location>
</feature>
<dbReference type="InterPro" id="IPR005311">
    <property type="entry name" value="PBP_dimer"/>
</dbReference>
<protein>
    <recommendedName>
        <fullName evidence="4">serine-type D-Ala-D-Ala carboxypeptidase</fullName>
        <ecNumber evidence="4">3.4.16.4</ecNumber>
    </recommendedName>
</protein>
<dbReference type="Gene3D" id="2.20.70.70">
    <property type="match status" value="1"/>
</dbReference>
<evidence type="ECO:0000256" key="1">
    <source>
        <dbReference type="ARBA" id="ARBA00004370"/>
    </source>
</evidence>
<evidence type="ECO:0000313" key="10">
    <source>
        <dbReference type="EMBL" id="MDQ0341543.1"/>
    </source>
</evidence>
<keyword evidence="8" id="KW-0812">Transmembrane</keyword>
<dbReference type="SMART" id="SM00740">
    <property type="entry name" value="PASTA"/>
    <property type="match status" value="2"/>
</dbReference>
<dbReference type="PROSITE" id="PS51178">
    <property type="entry name" value="PASTA"/>
    <property type="match status" value="1"/>
</dbReference>
<dbReference type="Pfam" id="PF03717">
    <property type="entry name" value="PBP_dimer"/>
    <property type="match status" value="1"/>
</dbReference>
<dbReference type="RefSeq" id="WP_244679787.1">
    <property type="nucleotide sequence ID" value="NZ_JALIRM010000001.1"/>
</dbReference>
<keyword evidence="11" id="KW-1185">Reference proteome</keyword>
<evidence type="ECO:0000256" key="3">
    <source>
        <dbReference type="ARBA" id="ARBA00007171"/>
    </source>
</evidence>
<feature type="domain" description="PASTA" evidence="9">
    <location>
        <begin position="656"/>
        <end position="715"/>
    </location>
</feature>
<dbReference type="InterPro" id="IPR050515">
    <property type="entry name" value="Beta-lactam/transpept"/>
</dbReference>
<dbReference type="Pfam" id="PF03793">
    <property type="entry name" value="PASTA"/>
    <property type="match status" value="1"/>
</dbReference>
<dbReference type="InterPro" id="IPR012338">
    <property type="entry name" value="Beta-lactam/transpept-like"/>
</dbReference>
<comment type="subcellular location">
    <subcellularLocation>
        <location evidence="1">Membrane</location>
    </subcellularLocation>
</comment>
<evidence type="ECO:0000256" key="7">
    <source>
        <dbReference type="SAM" id="MobiDB-lite"/>
    </source>
</evidence>
<dbReference type="EC" id="3.4.16.4" evidence="4"/>
<sequence>MKSTKKNMNIGAAFFFIFFSLLFFVLIVRFVTIQYTGEAEGRVLSAKAAQLYLRQEKIPSKRGTIYDHNGEAIAEDTASYTLVAILDEKLTTDPEHPRHVVDPQMTASKLAKELKMSESEIFSRLTKEGRKQVEFGPVGKDLSLSVKKKIDELKLPGISFIKDSKRFYPNGIFASHLIGYAQKDEKTSEIVGKTGLEKSYDKLLKGKNGTIKYEGDIWDYVLPNTSKQVVEPVNGNDIYLTLDKKIQTFLEDAMNKVDEQYQPKRIMAIVADPKTGKILAMGQRPTYHPATRVGIDKSWHNEIIETSYEPGSTMKIFSLAAAIEKKVFNPNDKYPSGRYYVDNKSKPIKDHNGGSGWGSITYLEGVQRSSNVAFAYLLEKMGTDAWREYMDRFKFGTPTGIDLPNEVSGNILYDWPIEKVTSVFGQGTTVTALQMVQAMTAIANDGKMMKPYVVEKVVNPNDGTVKDTKPEVAGQPISKDTAKAVRSILETVLTSEHGTGARYKIEGYKVAGKTGTAQIPDPKGGYLVGYNNYIFSFLGLAPADDPKLIMYVAVEQPNLKEDENGYLENGSVPVSMIFNPVMKSSLQYLNIHPEEIPETKRASLPDFLNMNTQAAMDHIKEKSLIPILLGDGDKITGQSSPLGATLLEGEKIILKTNGNLTLPDMSGWSKRDVLNAAQLANLNVNMVGDGFVTKQNIKPNSPIREGDHLVVNFETPKQTIEREKAEKNKADEEDKPLD</sequence>
<dbReference type="Gene3D" id="3.40.710.10">
    <property type="entry name" value="DD-peptidase/beta-lactamase superfamily"/>
    <property type="match status" value="1"/>
</dbReference>
<evidence type="ECO:0000256" key="2">
    <source>
        <dbReference type="ARBA" id="ARBA00004752"/>
    </source>
</evidence>
<dbReference type="EMBL" id="JAUSUO010000001">
    <property type="protein sequence ID" value="MDQ0341543.1"/>
    <property type="molecule type" value="Genomic_DNA"/>
</dbReference>
<dbReference type="PANTHER" id="PTHR30627:SF26">
    <property type="entry name" value="PENICILLIN-BINDING PROTEIN 2B"/>
    <property type="match status" value="1"/>
</dbReference>
<dbReference type="Gene3D" id="3.30.70.2110">
    <property type="match status" value="1"/>
</dbReference>
<dbReference type="InterPro" id="IPR001460">
    <property type="entry name" value="PCN-bd_Tpept"/>
</dbReference>
<evidence type="ECO:0000313" key="11">
    <source>
        <dbReference type="Proteomes" id="UP001232343"/>
    </source>
</evidence>
<dbReference type="CDD" id="cd06575">
    <property type="entry name" value="PASTA_Pbp2x-like_2"/>
    <property type="match status" value="1"/>
</dbReference>
<dbReference type="CDD" id="cd06576">
    <property type="entry name" value="PASTA_Pbp2x-like_1"/>
    <property type="match status" value="1"/>
</dbReference>
<dbReference type="Pfam" id="PF00905">
    <property type="entry name" value="Transpeptidase"/>
    <property type="match status" value="1"/>
</dbReference>
<evidence type="ECO:0000256" key="8">
    <source>
        <dbReference type="SAM" id="Phobius"/>
    </source>
</evidence>
<comment type="similarity">
    <text evidence="3">Belongs to the transpeptidase family.</text>
</comment>
<feature type="compositionally biased region" description="Basic and acidic residues" evidence="7">
    <location>
        <begin position="719"/>
        <end position="738"/>
    </location>
</feature>
<feature type="region of interest" description="Disordered" evidence="7">
    <location>
        <begin position="714"/>
        <end position="738"/>
    </location>
</feature>
<keyword evidence="5 8" id="KW-0472">Membrane</keyword>
<evidence type="ECO:0000256" key="6">
    <source>
        <dbReference type="ARBA" id="ARBA00034000"/>
    </source>
</evidence>
<dbReference type="SUPFAM" id="SSF54184">
    <property type="entry name" value="Penicillin-binding protein 2x (pbp-2x), c-terminal domain"/>
    <property type="match status" value="2"/>
</dbReference>
<dbReference type="Gene3D" id="3.90.1310.10">
    <property type="entry name" value="Penicillin-binding protein 2a (Domain 2)"/>
    <property type="match status" value="1"/>
</dbReference>
<proteinExistence type="inferred from homology"/>
<dbReference type="SUPFAM" id="SSF56519">
    <property type="entry name" value="Penicillin binding protein dimerisation domain"/>
    <property type="match status" value="1"/>
</dbReference>
<dbReference type="PANTHER" id="PTHR30627">
    <property type="entry name" value="PEPTIDOGLYCAN D,D-TRANSPEPTIDASE"/>
    <property type="match status" value="1"/>
</dbReference>
<comment type="caution">
    <text evidence="10">The sequence shown here is derived from an EMBL/GenBank/DDBJ whole genome shotgun (WGS) entry which is preliminary data.</text>
</comment>
<dbReference type="SUPFAM" id="SSF56601">
    <property type="entry name" value="beta-lactamase/transpeptidase-like"/>
    <property type="match status" value="1"/>
</dbReference>
<reference evidence="10 11" key="1">
    <citation type="submission" date="2023-07" db="EMBL/GenBank/DDBJ databases">
        <title>Genomic Encyclopedia of Type Strains, Phase IV (KMG-IV): sequencing the most valuable type-strain genomes for metagenomic binning, comparative biology and taxonomic classification.</title>
        <authorList>
            <person name="Goeker M."/>
        </authorList>
    </citation>
    <scope>NUCLEOTIDE SEQUENCE [LARGE SCALE GENOMIC DNA]</scope>
    <source>
        <strain evidence="10 11">DSM 27848</strain>
    </source>
</reference>
<evidence type="ECO:0000256" key="4">
    <source>
        <dbReference type="ARBA" id="ARBA00012448"/>
    </source>
</evidence>
<comment type="pathway">
    <text evidence="2">Cell wall biogenesis; peptidoglycan biosynthesis.</text>
</comment>
<dbReference type="InterPro" id="IPR005543">
    <property type="entry name" value="PASTA_dom"/>
</dbReference>
<organism evidence="10 11">
    <name type="scientific">Lederbergia wuyishanensis</name>
    <dbReference type="NCBI Taxonomy" id="1347903"/>
    <lineage>
        <taxon>Bacteria</taxon>
        <taxon>Bacillati</taxon>
        <taxon>Bacillota</taxon>
        <taxon>Bacilli</taxon>
        <taxon>Bacillales</taxon>
        <taxon>Bacillaceae</taxon>
        <taxon>Lederbergia</taxon>
    </lineage>
</organism>
<dbReference type="InterPro" id="IPR036138">
    <property type="entry name" value="PBP_dimer_sf"/>
</dbReference>
<keyword evidence="8" id="KW-1133">Transmembrane helix</keyword>
<accession>A0ABU0CZF9</accession>